<gene>
    <name evidence="3" type="ORF">KP509_03G085300</name>
</gene>
<dbReference type="OMA" id="NTHHTSG"/>
<keyword evidence="4" id="KW-1185">Reference proteome</keyword>
<accession>A0A8T2VD48</accession>
<dbReference type="PANTHER" id="PTHR32246:SF160">
    <property type="entry name" value="C2 DOMAIN-CONTAINING PROTEIN"/>
    <property type="match status" value="1"/>
</dbReference>
<dbReference type="Proteomes" id="UP000825935">
    <property type="component" value="Chromosome 3"/>
</dbReference>
<name>A0A8T2VD48_CERRI</name>
<evidence type="ECO:0000259" key="2">
    <source>
        <dbReference type="PROSITE" id="PS50004"/>
    </source>
</evidence>
<feature type="region of interest" description="Disordered" evidence="1">
    <location>
        <begin position="298"/>
        <end position="322"/>
    </location>
</feature>
<dbReference type="PROSITE" id="PS50004">
    <property type="entry name" value="C2"/>
    <property type="match status" value="1"/>
</dbReference>
<dbReference type="Pfam" id="PF00168">
    <property type="entry name" value="C2"/>
    <property type="match status" value="1"/>
</dbReference>
<feature type="compositionally biased region" description="Basic and acidic residues" evidence="1">
    <location>
        <begin position="1"/>
        <end position="18"/>
    </location>
</feature>
<dbReference type="EMBL" id="CM035408">
    <property type="protein sequence ID" value="KAH7442369.1"/>
    <property type="molecule type" value="Genomic_DNA"/>
</dbReference>
<feature type="region of interest" description="Disordered" evidence="1">
    <location>
        <begin position="1"/>
        <end position="44"/>
    </location>
</feature>
<comment type="caution">
    <text evidence="3">The sequence shown here is derived from an EMBL/GenBank/DDBJ whole genome shotgun (WGS) entry which is preliminary data.</text>
</comment>
<protein>
    <recommendedName>
        <fullName evidence="2">C2 domain-containing protein</fullName>
    </recommendedName>
</protein>
<dbReference type="SMART" id="SM00239">
    <property type="entry name" value="C2"/>
    <property type="match status" value="1"/>
</dbReference>
<evidence type="ECO:0000313" key="4">
    <source>
        <dbReference type="Proteomes" id="UP000825935"/>
    </source>
</evidence>
<dbReference type="PANTHER" id="PTHR32246">
    <property type="entry name" value="INGRESSION PROTEIN FIC1"/>
    <property type="match status" value="1"/>
</dbReference>
<proteinExistence type="predicted"/>
<dbReference type="InterPro" id="IPR000008">
    <property type="entry name" value="C2_dom"/>
</dbReference>
<organism evidence="3 4">
    <name type="scientific">Ceratopteris richardii</name>
    <name type="common">Triangle waterfern</name>
    <dbReference type="NCBI Taxonomy" id="49495"/>
    <lineage>
        <taxon>Eukaryota</taxon>
        <taxon>Viridiplantae</taxon>
        <taxon>Streptophyta</taxon>
        <taxon>Embryophyta</taxon>
        <taxon>Tracheophyta</taxon>
        <taxon>Polypodiopsida</taxon>
        <taxon>Polypodiidae</taxon>
        <taxon>Polypodiales</taxon>
        <taxon>Pteridineae</taxon>
        <taxon>Pteridaceae</taxon>
        <taxon>Parkerioideae</taxon>
        <taxon>Ceratopteris</taxon>
    </lineage>
</organism>
<feature type="region of interest" description="Disordered" evidence="1">
    <location>
        <begin position="261"/>
        <end position="281"/>
    </location>
</feature>
<evidence type="ECO:0000313" key="3">
    <source>
        <dbReference type="EMBL" id="KAH7442369.1"/>
    </source>
</evidence>
<reference evidence="3" key="1">
    <citation type="submission" date="2021-08" db="EMBL/GenBank/DDBJ databases">
        <title>WGS assembly of Ceratopteris richardii.</title>
        <authorList>
            <person name="Marchant D.B."/>
            <person name="Chen G."/>
            <person name="Jenkins J."/>
            <person name="Shu S."/>
            <person name="Leebens-Mack J."/>
            <person name="Grimwood J."/>
            <person name="Schmutz J."/>
            <person name="Soltis P."/>
            <person name="Soltis D."/>
            <person name="Chen Z.-H."/>
        </authorList>
    </citation>
    <scope>NUCLEOTIDE SEQUENCE</scope>
    <source>
        <strain evidence="3">Whitten #5841</strain>
        <tissue evidence="3">Leaf</tissue>
    </source>
</reference>
<dbReference type="Gene3D" id="2.60.40.150">
    <property type="entry name" value="C2 domain"/>
    <property type="match status" value="1"/>
</dbReference>
<sequence>MDPHADTPKSCGSREEACKAGLVRSGPAESSDLRSSQGGCKDGDGGSIAIEAPVDGYLELTLISAQSLKNAKFFGTMKTYAIIWIDPTCKHRTALSKNSGTSPVWDYFLSIPISSPSPKPLNRPKCTRSASASTRRILSRLISRSKSTVGGGTGERNMTIQIFGQGSVSDVLLGSCDIPLADITRTSVNKVQYLACQLVRPSGRIHGIVNLSVSFKPSEGYKIPPPRNSWAFLKENISEEPQESDCSVSAPDYLDEKYDGGNQSVDESCGRGSVSEGSHSNVEDTHFSDHHNFCDHSNTHHTSGHGVPSHGEQHAVGCAPGVSSSLPPSGVIGGLPQGAGGDAIVGYAIAQALQGGAFS</sequence>
<dbReference type="InterPro" id="IPR035892">
    <property type="entry name" value="C2_domain_sf"/>
</dbReference>
<dbReference type="SUPFAM" id="SSF49562">
    <property type="entry name" value="C2 domain (Calcium/lipid-binding domain, CaLB)"/>
    <property type="match status" value="1"/>
</dbReference>
<evidence type="ECO:0000256" key="1">
    <source>
        <dbReference type="SAM" id="MobiDB-lite"/>
    </source>
</evidence>
<dbReference type="AlphaFoldDB" id="A0A8T2VD48"/>
<feature type="domain" description="C2" evidence="2">
    <location>
        <begin position="29"/>
        <end position="193"/>
    </location>
</feature>
<dbReference type="OrthoDB" id="270970at2759"/>